<evidence type="ECO:0000313" key="3">
    <source>
        <dbReference type="EMBL" id="CAD7248000.1"/>
    </source>
</evidence>
<name>A0A7R8XDR8_9CRUS</name>
<keyword evidence="2" id="KW-0732">Signal</keyword>
<evidence type="ECO:0000256" key="2">
    <source>
        <dbReference type="SAM" id="SignalP"/>
    </source>
</evidence>
<feature type="compositionally biased region" description="Low complexity" evidence="1">
    <location>
        <begin position="25"/>
        <end position="71"/>
    </location>
</feature>
<evidence type="ECO:0000256" key="1">
    <source>
        <dbReference type="SAM" id="MobiDB-lite"/>
    </source>
</evidence>
<sequence>MAFRYLVVAALLALGATVQQPSRYSPARPSYKRPAPAYPAKQPAYQPAYQQPAYEPAKQPAYQPAYKPAKQPAYEPAYQPAYSHKRPTYEAYDDPPYYSFSYDVKDDYSYNDFGHSETRNLRARL</sequence>
<reference evidence="3" key="1">
    <citation type="submission" date="2020-11" db="EMBL/GenBank/DDBJ databases">
        <authorList>
            <person name="Tran Van P."/>
        </authorList>
    </citation>
    <scope>NUCLEOTIDE SEQUENCE</scope>
</reference>
<protein>
    <submittedName>
        <fullName evidence="3">Uncharacterized protein</fullName>
    </submittedName>
</protein>
<proteinExistence type="predicted"/>
<accession>A0A7R8XDR8</accession>
<organism evidence="3">
    <name type="scientific">Darwinula stevensoni</name>
    <dbReference type="NCBI Taxonomy" id="69355"/>
    <lineage>
        <taxon>Eukaryota</taxon>
        <taxon>Metazoa</taxon>
        <taxon>Ecdysozoa</taxon>
        <taxon>Arthropoda</taxon>
        <taxon>Crustacea</taxon>
        <taxon>Oligostraca</taxon>
        <taxon>Ostracoda</taxon>
        <taxon>Podocopa</taxon>
        <taxon>Podocopida</taxon>
        <taxon>Darwinulocopina</taxon>
        <taxon>Darwinuloidea</taxon>
        <taxon>Darwinulidae</taxon>
        <taxon>Darwinula</taxon>
    </lineage>
</organism>
<evidence type="ECO:0000313" key="4">
    <source>
        <dbReference type="Proteomes" id="UP000677054"/>
    </source>
</evidence>
<dbReference type="EMBL" id="LR901183">
    <property type="protein sequence ID" value="CAD7248000.1"/>
    <property type="molecule type" value="Genomic_DNA"/>
</dbReference>
<feature type="signal peptide" evidence="2">
    <location>
        <begin position="1"/>
        <end position="17"/>
    </location>
</feature>
<dbReference type="Proteomes" id="UP000677054">
    <property type="component" value="Unassembled WGS sequence"/>
</dbReference>
<gene>
    <name evidence="3" type="ORF">DSTB1V02_LOCUS7823</name>
</gene>
<feature type="region of interest" description="Disordered" evidence="1">
    <location>
        <begin position="19"/>
        <end position="71"/>
    </location>
</feature>
<feature type="chain" id="PRO_5036402498" evidence="2">
    <location>
        <begin position="18"/>
        <end position="125"/>
    </location>
</feature>
<keyword evidence="4" id="KW-1185">Reference proteome</keyword>
<dbReference type="EMBL" id="CAJPEV010001666">
    <property type="protein sequence ID" value="CAG0893779.1"/>
    <property type="molecule type" value="Genomic_DNA"/>
</dbReference>
<dbReference type="AlphaFoldDB" id="A0A7R8XDR8"/>